<sequence length="281" mass="30885">MSTLKLPSSGHFPGVTVKLPSNLRLEQLLSYRPFNNWLSALSKSLALQHHPQHPFHSEPYNLREIEIQSVDFFSEKRLGFLKLRASITNEKNESLPGSVFMRGGSVAMLIVLSPANTSAGDDYALMTVQPRIAAGSLSFVELPAGMIDDAGTFTGAAAKEIKEETGLDIKEDELIDMTQLTLKEVTSELDREGGVEAHLQEGMYPSPGGCDEFMPIYLARKKMAKEEMEILKGKLTGLRDHGEKITLKLVKLKDVWKVGVRDGKTLAAIALHDGLVRAGKL</sequence>
<dbReference type="AlphaFoldDB" id="W2RYA2"/>
<dbReference type="GeneID" id="19972277"/>
<dbReference type="eggNOG" id="KOG3041">
    <property type="taxonomic scope" value="Eukaryota"/>
</dbReference>
<dbReference type="Pfam" id="PF00293">
    <property type="entry name" value="NUDIX"/>
    <property type="match status" value="1"/>
</dbReference>
<dbReference type="Proteomes" id="UP000030752">
    <property type="component" value="Unassembled WGS sequence"/>
</dbReference>
<evidence type="ECO:0000313" key="5">
    <source>
        <dbReference type="Proteomes" id="UP000030752"/>
    </source>
</evidence>
<evidence type="ECO:0000256" key="2">
    <source>
        <dbReference type="ARBA" id="ARBA00022801"/>
    </source>
</evidence>
<evidence type="ECO:0000259" key="3">
    <source>
        <dbReference type="PROSITE" id="PS51462"/>
    </source>
</evidence>
<feature type="domain" description="Nudix hydrolase" evidence="3">
    <location>
        <begin position="101"/>
        <end position="273"/>
    </location>
</feature>
<dbReference type="PANTHER" id="PTHR11839">
    <property type="entry name" value="UDP/ADP-SUGAR PYROPHOSPHATASE"/>
    <property type="match status" value="1"/>
</dbReference>
<dbReference type="VEuPathDB" id="FungiDB:HMPREF1541_04938"/>
<reference evidence="4 5" key="1">
    <citation type="submission" date="2013-03" db="EMBL/GenBank/DDBJ databases">
        <title>The Genome Sequence of Phialophora europaea CBS 101466.</title>
        <authorList>
            <consortium name="The Broad Institute Genomics Platform"/>
            <person name="Cuomo C."/>
            <person name="de Hoog S."/>
            <person name="Gorbushina A."/>
            <person name="Walker B."/>
            <person name="Young S.K."/>
            <person name="Zeng Q."/>
            <person name="Gargeya S."/>
            <person name="Fitzgerald M."/>
            <person name="Haas B."/>
            <person name="Abouelleil A."/>
            <person name="Allen A.W."/>
            <person name="Alvarado L."/>
            <person name="Arachchi H.M."/>
            <person name="Berlin A.M."/>
            <person name="Chapman S.B."/>
            <person name="Gainer-Dewar J."/>
            <person name="Goldberg J."/>
            <person name="Griggs A."/>
            <person name="Gujja S."/>
            <person name="Hansen M."/>
            <person name="Howarth C."/>
            <person name="Imamovic A."/>
            <person name="Ireland A."/>
            <person name="Larimer J."/>
            <person name="McCowan C."/>
            <person name="Murphy C."/>
            <person name="Pearson M."/>
            <person name="Poon T.W."/>
            <person name="Priest M."/>
            <person name="Roberts A."/>
            <person name="Saif S."/>
            <person name="Shea T."/>
            <person name="Sisk P."/>
            <person name="Sykes S."/>
            <person name="Wortman J."/>
            <person name="Nusbaum C."/>
            <person name="Birren B."/>
        </authorList>
    </citation>
    <scope>NUCLEOTIDE SEQUENCE [LARGE SCALE GENOMIC DNA]</scope>
    <source>
        <strain evidence="4 5">CBS 101466</strain>
    </source>
</reference>
<accession>W2RYA2</accession>
<dbReference type="SUPFAM" id="SSF55811">
    <property type="entry name" value="Nudix"/>
    <property type="match status" value="1"/>
</dbReference>
<dbReference type="STRING" id="1220924.W2RYA2"/>
<dbReference type="GO" id="GO:0006753">
    <property type="term" value="P:nucleoside phosphate metabolic process"/>
    <property type="evidence" value="ECO:0007669"/>
    <property type="project" value="TreeGrafter"/>
</dbReference>
<protein>
    <recommendedName>
        <fullName evidence="3">Nudix hydrolase domain-containing protein</fullName>
    </recommendedName>
</protein>
<dbReference type="FunFam" id="3.90.79.10:FF:000068">
    <property type="entry name" value="NUDIX family hydrolase, putative"/>
    <property type="match status" value="1"/>
</dbReference>
<proteinExistence type="predicted"/>
<evidence type="ECO:0000256" key="1">
    <source>
        <dbReference type="ARBA" id="ARBA00001946"/>
    </source>
</evidence>
<keyword evidence="5" id="KW-1185">Reference proteome</keyword>
<dbReference type="PANTHER" id="PTHR11839:SF18">
    <property type="entry name" value="NUDIX HYDROLASE DOMAIN-CONTAINING PROTEIN"/>
    <property type="match status" value="1"/>
</dbReference>
<dbReference type="InParanoid" id="W2RYA2"/>
<dbReference type="OrthoDB" id="10249920at2759"/>
<name>W2RYA2_CYPE1</name>
<dbReference type="InterPro" id="IPR000086">
    <property type="entry name" value="NUDIX_hydrolase_dom"/>
</dbReference>
<dbReference type="RefSeq" id="XP_008717502.1">
    <property type="nucleotide sequence ID" value="XM_008719280.1"/>
</dbReference>
<keyword evidence="2" id="KW-0378">Hydrolase</keyword>
<dbReference type="EMBL" id="KB822720">
    <property type="protein sequence ID" value="ETN40659.1"/>
    <property type="molecule type" value="Genomic_DNA"/>
</dbReference>
<organism evidence="4 5">
    <name type="scientific">Cyphellophora europaea (strain CBS 101466)</name>
    <name type="common">Phialophora europaea</name>
    <dbReference type="NCBI Taxonomy" id="1220924"/>
    <lineage>
        <taxon>Eukaryota</taxon>
        <taxon>Fungi</taxon>
        <taxon>Dikarya</taxon>
        <taxon>Ascomycota</taxon>
        <taxon>Pezizomycotina</taxon>
        <taxon>Eurotiomycetes</taxon>
        <taxon>Chaetothyriomycetidae</taxon>
        <taxon>Chaetothyriales</taxon>
        <taxon>Cyphellophoraceae</taxon>
        <taxon>Cyphellophora</taxon>
    </lineage>
</organism>
<dbReference type="HOGENOM" id="CLU_070130_0_0_1"/>
<dbReference type="InterPro" id="IPR015797">
    <property type="entry name" value="NUDIX_hydrolase-like_dom_sf"/>
</dbReference>
<dbReference type="GO" id="GO:0080042">
    <property type="term" value="F:ADP-glucose pyrophosphohydrolase activity"/>
    <property type="evidence" value="ECO:0007669"/>
    <property type="project" value="TreeGrafter"/>
</dbReference>
<gene>
    <name evidence="4" type="ORF">HMPREF1541_04938</name>
</gene>
<dbReference type="PROSITE" id="PS51462">
    <property type="entry name" value="NUDIX"/>
    <property type="match status" value="1"/>
</dbReference>
<dbReference type="GO" id="GO:0019693">
    <property type="term" value="P:ribose phosphate metabolic process"/>
    <property type="evidence" value="ECO:0007669"/>
    <property type="project" value="TreeGrafter"/>
</dbReference>
<dbReference type="CDD" id="cd03424">
    <property type="entry name" value="NUDIX_ADPRase_Nudt5_UGPPase_Nudt14"/>
    <property type="match status" value="1"/>
</dbReference>
<evidence type="ECO:0000313" key="4">
    <source>
        <dbReference type="EMBL" id="ETN40659.1"/>
    </source>
</evidence>
<dbReference type="Gene3D" id="3.90.79.10">
    <property type="entry name" value="Nucleoside Triphosphate Pyrophosphohydrolase"/>
    <property type="match status" value="1"/>
</dbReference>
<dbReference type="GO" id="GO:0080041">
    <property type="term" value="F:ADP-ribose pyrophosphohydrolase activity"/>
    <property type="evidence" value="ECO:0007669"/>
    <property type="project" value="TreeGrafter"/>
</dbReference>
<comment type="cofactor">
    <cofactor evidence="1">
        <name>Mg(2+)</name>
        <dbReference type="ChEBI" id="CHEBI:18420"/>
    </cofactor>
</comment>